<accession>A0A915KTT0</accession>
<proteinExistence type="predicted"/>
<dbReference type="Proteomes" id="UP000887565">
    <property type="component" value="Unplaced"/>
</dbReference>
<evidence type="ECO:0000313" key="1">
    <source>
        <dbReference type="Proteomes" id="UP000887565"/>
    </source>
</evidence>
<protein>
    <submittedName>
        <fullName evidence="2">Uncharacterized protein</fullName>
    </submittedName>
</protein>
<name>A0A915KTT0_ROMCU</name>
<evidence type="ECO:0000313" key="2">
    <source>
        <dbReference type="WBParaSite" id="nRc.2.0.1.t41003-RA"/>
    </source>
</evidence>
<dbReference type="WBParaSite" id="nRc.2.0.1.t41003-RA">
    <property type="protein sequence ID" value="nRc.2.0.1.t41003-RA"/>
    <property type="gene ID" value="nRc.2.0.1.g41003"/>
</dbReference>
<organism evidence="1 2">
    <name type="scientific">Romanomermis culicivorax</name>
    <name type="common">Nematode worm</name>
    <dbReference type="NCBI Taxonomy" id="13658"/>
    <lineage>
        <taxon>Eukaryota</taxon>
        <taxon>Metazoa</taxon>
        <taxon>Ecdysozoa</taxon>
        <taxon>Nematoda</taxon>
        <taxon>Enoplea</taxon>
        <taxon>Dorylaimia</taxon>
        <taxon>Mermithida</taxon>
        <taxon>Mermithoidea</taxon>
        <taxon>Mermithidae</taxon>
        <taxon>Romanomermis</taxon>
    </lineage>
</organism>
<keyword evidence="1" id="KW-1185">Reference proteome</keyword>
<reference evidence="2" key="1">
    <citation type="submission" date="2022-11" db="UniProtKB">
        <authorList>
            <consortium name="WormBaseParasite"/>
        </authorList>
    </citation>
    <scope>IDENTIFICATION</scope>
</reference>
<sequence length="1589" mass="184799">MHDDREFFLLEHSISDWDQRYTFDLLFNDHFSRDVNLRTFNYKPYILNFLFGIFSTLKSTIPTYQTRLIHKFYIHETNCIGWLLVFDQLGGHHYRFVNFYLNDSFRRIESPISQQQFEAARYGSYFEPRTLGKITLNEYIIQPLLNTSDTLKLVVTKLQLRNCTLNQNSNSTTQLYTYMKIDDSLRHAARKFLFEPSGNTSHLFFNAAENVFNSMNQSFYRGKNPAAALGYIHGVLFTERNFYYPIVIRHHRKNNIDSFYMTINPSKPFTLSFEPLRWLSLWIKNMSDHDLTCVDYKTSYMLNYAYGLQKPQACNLEKSSHFYLNGLDYLANLLEYSKYVTEEKLRSSEFVEYLTDIFERVRPTNIRYDETTANYLRFFVMGTFASSEEKSGYEAVVHIYENIFIFKPKDPLYLFVILTLNADYQRIAVQDLGNNNSGPIFLININESSSPNDALLSKKFLRRTIEAKLLSIDQIGQKRKVFSDGWAKLERSTFLDSLLTTKPDLENFLELMENSMFKLLYDIDYRYSFHPFMHGLFYHSALSKLVHYEEVWFSKYMSRWTYAVQVYDQTNGWRNMFFYFLPSFEEIAQFINSVPPQKSMKGTKGLHVTFMYNQVSEKLETLILEAYHVSDMVREAGYWACTMFPSMEASLCRPTDEYPYGVSKNRYRLHPRKRYFSLSNIIISHIETFSQFNPKKDKKSDFNQVNFYEPNFRLRYKKVSSIKKIPDQYLLGFNLRKLNVDLSMAGQLDVGDRNNIIAVDALKFDGLTLHSLTTISLPLLLSVVNSYARYFNYLGQPSLGAISNALFSNLDNILATDIIRPLNDVIELLAWERDVERRTIKIQEQLQFSEYDNGSSYNSYILNMTKTKLQFPENGANISLYACHKNPDCSGIVIEFNEPYLDFKSIKFPAIERGMHIICREGILLPKSIFTIQDWNLNSSSSFFCRSIFAVYNYGFQNLTSDPTPYPTLVYKTGPQASMKSAPGYYNHFEIISGFFLLEGGHGDDIFDFTFSLQCGSISGGEGDDTLKLNEYDSADYELLISSHWVRFRLINESMEVNCVFIESIERIVGMPNRTETVFINCAFDMVALNGGLPKHPDTIHVPRDIYCPNVISFVIKDATVVRNMALYGRYLYKVSSLVQGDATIYLQGVENYIHHTIIIEYTSVGDLTSLSYNNDTITIIRKNSGILFVIVNGTLDSLEIIFKDGERLLYNKKSLSIRLNDADSSLTSLLDKYAHMNILENISLDIESAQLGQNLRITKNNIQYDDEDSIPFRFVRVTLDGGGSSIQCSSGETYIIVMPYYNMLQTKVTFVKSNSSQDNIRLIIDLTYHPITNVTFTKIANSDKFEMTGYQIFNNFYYVLFVLQFEGFGPYDWLKSVYILRKMKYAVKVKTSKSDPVDNFDIYSVESNSSIAKYDDIFLTYEKIPKIYKPVGNFVHFDPDDVDWNEELIFPTIYLSNCDVMTVGNHIILTSILSNIDQDVLKLSRSFFTIILGNFTIDPKMKSLTLKFGNGEKLYTRDLLKLRYISYADINAYTYTYLVVDMFLTRRESESEDYVGDFFTHEWREIMFGREKSRVKKQRDGNSTLVRR</sequence>